<feature type="transmembrane region" description="Helical" evidence="1">
    <location>
        <begin position="78"/>
        <end position="97"/>
    </location>
</feature>
<feature type="domain" description="Protein FecR C-terminal" evidence="3">
    <location>
        <begin position="261"/>
        <end position="328"/>
    </location>
</feature>
<dbReference type="PANTHER" id="PTHR30273">
    <property type="entry name" value="PERIPLASMIC SIGNAL SENSOR AND SIGMA FACTOR ACTIVATOR FECR-RELATED"/>
    <property type="match status" value="1"/>
</dbReference>
<evidence type="ECO:0000259" key="3">
    <source>
        <dbReference type="Pfam" id="PF16344"/>
    </source>
</evidence>
<evidence type="ECO:0000256" key="1">
    <source>
        <dbReference type="SAM" id="Phobius"/>
    </source>
</evidence>
<gene>
    <name evidence="4" type="ORF">NCI00_19430</name>
</gene>
<keyword evidence="1" id="KW-0472">Membrane</keyword>
<dbReference type="Gene3D" id="3.55.50.30">
    <property type="match status" value="1"/>
</dbReference>
<keyword evidence="5" id="KW-1185">Reference proteome</keyword>
<evidence type="ECO:0000313" key="5">
    <source>
        <dbReference type="Proteomes" id="UP001204772"/>
    </source>
</evidence>
<organism evidence="4 5">
    <name type="scientific">Runella salmonicolor</name>
    <dbReference type="NCBI Taxonomy" id="2950278"/>
    <lineage>
        <taxon>Bacteria</taxon>
        <taxon>Pseudomonadati</taxon>
        <taxon>Bacteroidota</taxon>
        <taxon>Cytophagia</taxon>
        <taxon>Cytophagales</taxon>
        <taxon>Spirosomataceae</taxon>
        <taxon>Runella</taxon>
    </lineage>
</organism>
<dbReference type="PANTHER" id="PTHR30273:SF2">
    <property type="entry name" value="PROTEIN FECR"/>
    <property type="match status" value="1"/>
</dbReference>
<dbReference type="InterPro" id="IPR006860">
    <property type="entry name" value="FecR"/>
</dbReference>
<sequence length="334" mass="37084">MTKHEFDILSDKFMKGDCSPTEIALMEKWANLHFNHHDDKAIFESNSELQAIDNRLWQRIQTNAMPLSQSQIRPHLKWIWSGVAAACVALAIGYFVFINPTSPGLASQPTHGIETKNIDSSQQKVVLPDSSIVILAKNASIITDENYNQQTRTVYLKGEAFFQVKRNEKIPFLVQSGNLVTEVLGTSFRISPQPNGKMIEVSVKTGRVSVYAKEPELSKKFHGVILTPNQKALFDNELKTIRQEIVDTPQVIVADIASADFQFEEASIETVLALIQKVYGVEIVVANPVLNACAFTGDLNGLSMYKQLDFVCASISAKYEVRGTTVFIQGSGCQ</sequence>
<reference evidence="4 5" key="1">
    <citation type="submission" date="2022-06" db="EMBL/GenBank/DDBJ databases">
        <title>Runella sp. S5 genome sequencing.</title>
        <authorList>
            <person name="Park S."/>
        </authorList>
    </citation>
    <scope>NUCLEOTIDE SEQUENCE [LARGE SCALE GENOMIC DNA]</scope>
    <source>
        <strain evidence="4 5">S5</strain>
    </source>
</reference>
<keyword evidence="1" id="KW-0812">Transmembrane</keyword>
<dbReference type="InterPro" id="IPR012373">
    <property type="entry name" value="Ferrdict_sens_TM"/>
</dbReference>
<comment type="caution">
    <text evidence="4">The sequence shown here is derived from an EMBL/GenBank/DDBJ whole genome shotgun (WGS) entry which is preliminary data.</text>
</comment>
<dbReference type="InterPro" id="IPR032508">
    <property type="entry name" value="FecR_C"/>
</dbReference>
<evidence type="ECO:0000259" key="2">
    <source>
        <dbReference type="Pfam" id="PF04773"/>
    </source>
</evidence>
<dbReference type="EMBL" id="JAMZEL010000009">
    <property type="protein sequence ID" value="MCP1384616.1"/>
    <property type="molecule type" value="Genomic_DNA"/>
</dbReference>
<feature type="domain" description="FecR protein" evidence="2">
    <location>
        <begin position="120"/>
        <end position="208"/>
    </location>
</feature>
<dbReference type="Proteomes" id="UP001204772">
    <property type="component" value="Unassembled WGS sequence"/>
</dbReference>
<dbReference type="Pfam" id="PF16344">
    <property type="entry name" value="FecR_C"/>
    <property type="match status" value="1"/>
</dbReference>
<protein>
    <submittedName>
        <fullName evidence="4">FecR domain-containing protein</fullName>
    </submittedName>
</protein>
<name>A0ABT1FS76_9BACT</name>
<keyword evidence="1" id="KW-1133">Transmembrane helix</keyword>
<accession>A0ABT1FS76</accession>
<evidence type="ECO:0000313" key="4">
    <source>
        <dbReference type="EMBL" id="MCP1384616.1"/>
    </source>
</evidence>
<proteinExistence type="predicted"/>
<dbReference type="PIRSF" id="PIRSF018266">
    <property type="entry name" value="FecR"/>
    <property type="match status" value="1"/>
</dbReference>
<dbReference type="Pfam" id="PF04773">
    <property type="entry name" value="FecR"/>
    <property type="match status" value="1"/>
</dbReference>
<dbReference type="Gene3D" id="2.60.120.1440">
    <property type="match status" value="1"/>
</dbReference>
<dbReference type="RefSeq" id="WP_253530329.1">
    <property type="nucleotide sequence ID" value="NZ_JAMZEL010000009.1"/>
</dbReference>